<evidence type="ECO:0000313" key="2">
    <source>
        <dbReference type="Proteomes" id="UP000490980"/>
    </source>
</evidence>
<reference evidence="1 2" key="1">
    <citation type="submission" date="2020-03" db="EMBL/GenBank/DDBJ databases">
        <authorList>
            <person name="Lai Q."/>
        </authorList>
    </citation>
    <scope>NUCLEOTIDE SEQUENCE [LARGE SCALE GENOMIC DNA]</scope>
    <source>
        <strain evidence="1 2">CCUG 25036</strain>
    </source>
</reference>
<dbReference type="EMBL" id="JAARLZ010000006">
    <property type="protein sequence ID" value="NII07267.1"/>
    <property type="molecule type" value="Genomic_DNA"/>
</dbReference>
<dbReference type="RefSeq" id="WP_166948995.1">
    <property type="nucleotide sequence ID" value="NZ_JAARLZ010000006.1"/>
</dbReference>
<evidence type="ECO:0000313" key="1">
    <source>
        <dbReference type="EMBL" id="NII07267.1"/>
    </source>
</evidence>
<sequence length="100" mass="10405">MESNSNDALNHPENLAAFAKGTLLAIETLGAIVQGLAEAVGMPDMPLGQITNVQREIVPNLAPTGDAGKMFEAALLRLRHSVELVKQVQSEARGQGGGAS</sequence>
<gene>
    <name evidence="1" type="ORF">HBF25_12820</name>
</gene>
<keyword evidence="2" id="KW-1185">Reference proteome</keyword>
<accession>A0A7X5ZIV5</accession>
<protein>
    <submittedName>
        <fullName evidence="1">Uncharacterized protein</fullName>
    </submittedName>
</protein>
<comment type="caution">
    <text evidence="1">The sequence shown here is derived from an EMBL/GenBank/DDBJ whole genome shotgun (WGS) entry which is preliminary data.</text>
</comment>
<name>A0A7X5ZIV5_9GAMM</name>
<organism evidence="1 2">
    <name type="scientific">Luteibacter anthropi</name>
    <dbReference type="NCBI Taxonomy" id="564369"/>
    <lineage>
        <taxon>Bacteria</taxon>
        <taxon>Pseudomonadati</taxon>
        <taxon>Pseudomonadota</taxon>
        <taxon>Gammaproteobacteria</taxon>
        <taxon>Lysobacterales</taxon>
        <taxon>Rhodanobacteraceae</taxon>
        <taxon>Luteibacter</taxon>
    </lineage>
</organism>
<proteinExistence type="predicted"/>
<dbReference type="AlphaFoldDB" id="A0A7X5ZIV5"/>
<dbReference type="Proteomes" id="UP000490980">
    <property type="component" value="Unassembled WGS sequence"/>
</dbReference>